<keyword evidence="3" id="KW-1185">Reference proteome</keyword>
<sequence length="46" mass="5475">MIPFFIFGFNSFSFIYFNILCSSMHILYISIYTPSYSFHLKDSTHP</sequence>
<organism evidence="2 3">
    <name type="scientific">Segatella buccae ATCC 33574</name>
    <dbReference type="NCBI Taxonomy" id="873513"/>
    <lineage>
        <taxon>Bacteria</taxon>
        <taxon>Pseudomonadati</taxon>
        <taxon>Bacteroidota</taxon>
        <taxon>Bacteroidia</taxon>
        <taxon>Bacteroidales</taxon>
        <taxon>Prevotellaceae</taxon>
        <taxon>Segatella</taxon>
    </lineage>
</organism>
<dbReference type="Proteomes" id="UP000003112">
    <property type="component" value="Unassembled WGS sequence"/>
</dbReference>
<proteinExistence type="predicted"/>
<dbReference type="EMBL" id="AEPD01000008">
    <property type="protein sequence ID" value="EFU31735.1"/>
    <property type="molecule type" value="Genomic_DNA"/>
</dbReference>
<dbReference type="HOGENOM" id="CLU_3187246_0_0_10"/>
<protein>
    <submittedName>
        <fullName evidence="2">Uncharacterized protein</fullName>
    </submittedName>
</protein>
<gene>
    <name evidence="2" type="ORF">HMPREF6485_0321</name>
</gene>
<feature type="transmembrane region" description="Helical" evidence="1">
    <location>
        <begin position="12"/>
        <end position="31"/>
    </location>
</feature>
<comment type="caution">
    <text evidence="2">The sequence shown here is derived from an EMBL/GenBank/DDBJ whole genome shotgun (WGS) entry which is preliminary data.</text>
</comment>
<keyword evidence="1" id="KW-1133">Transmembrane helix</keyword>
<accession>E6K3Y5</accession>
<dbReference type="AlphaFoldDB" id="E6K3Y5"/>
<evidence type="ECO:0000256" key="1">
    <source>
        <dbReference type="SAM" id="Phobius"/>
    </source>
</evidence>
<evidence type="ECO:0000313" key="3">
    <source>
        <dbReference type="Proteomes" id="UP000003112"/>
    </source>
</evidence>
<reference evidence="2 3" key="1">
    <citation type="submission" date="2010-10" db="EMBL/GenBank/DDBJ databases">
        <authorList>
            <person name="Muzny D."/>
            <person name="Qin X."/>
            <person name="Deng J."/>
            <person name="Jiang H."/>
            <person name="Liu Y."/>
            <person name="Qu J."/>
            <person name="Song X.-Z."/>
            <person name="Zhang L."/>
            <person name="Thornton R."/>
            <person name="Coyle M."/>
            <person name="Francisco L."/>
            <person name="Jackson L."/>
            <person name="Javaid M."/>
            <person name="Korchina V."/>
            <person name="Kovar C."/>
            <person name="Mata R."/>
            <person name="Mathew T."/>
            <person name="Ngo R."/>
            <person name="Nguyen L."/>
            <person name="Nguyen N."/>
            <person name="Okwuonu G."/>
            <person name="Ongeri F."/>
            <person name="Pham C."/>
            <person name="Simmons D."/>
            <person name="Wilczek-Boney K."/>
            <person name="Hale W."/>
            <person name="Jakkamsetti A."/>
            <person name="Pham P."/>
            <person name="Ruth R."/>
            <person name="San Lucas F."/>
            <person name="Warren J."/>
            <person name="Zhang J."/>
            <person name="Zhao Z."/>
            <person name="Zhou C."/>
            <person name="Zhu D."/>
            <person name="Lee S."/>
            <person name="Bess C."/>
            <person name="Blankenburg K."/>
            <person name="Forbes L."/>
            <person name="Fu Q."/>
            <person name="Gubbala S."/>
            <person name="Hirani K."/>
            <person name="Jayaseelan J.C."/>
            <person name="Lara F."/>
            <person name="Munidasa M."/>
            <person name="Palculict T."/>
            <person name="Patil S."/>
            <person name="Pu L.-L."/>
            <person name="Saada N."/>
            <person name="Tang L."/>
            <person name="Weissenberger G."/>
            <person name="Zhu Y."/>
            <person name="Hemphill L."/>
            <person name="Shang Y."/>
            <person name="Youmans B."/>
            <person name="Ayvaz T."/>
            <person name="Ross M."/>
            <person name="Santibanez J."/>
            <person name="Aqrawi P."/>
            <person name="Gross S."/>
            <person name="Joshi V."/>
            <person name="Fowler G."/>
            <person name="Nazareth L."/>
            <person name="Reid J."/>
            <person name="Worley K."/>
            <person name="Petrosino J."/>
            <person name="Highlander S."/>
            <person name="Gibbs R."/>
        </authorList>
    </citation>
    <scope>NUCLEOTIDE SEQUENCE [LARGE SCALE GENOMIC DNA]</scope>
    <source>
        <strain evidence="2 3">ATCC 33574</strain>
    </source>
</reference>
<name>E6K3Y5_9BACT</name>
<keyword evidence="1" id="KW-0472">Membrane</keyword>
<evidence type="ECO:0000313" key="2">
    <source>
        <dbReference type="EMBL" id="EFU31735.1"/>
    </source>
</evidence>
<keyword evidence="1" id="KW-0812">Transmembrane</keyword>